<keyword evidence="3" id="KW-1185">Reference proteome</keyword>
<evidence type="ECO:0000313" key="3">
    <source>
        <dbReference type="Proteomes" id="UP001549076"/>
    </source>
</evidence>
<evidence type="ECO:0000259" key="1">
    <source>
        <dbReference type="Pfam" id="PF13115"/>
    </source>
</evidence>
<dbReference type="Proteomes" id="UP001549076">
    <property type="component" value="Unassembled WGS sequence"/>
</dbReference>
<gene>
    <name evidence="2" type="ORF">ABID37_000299</name>
</gene>
<protein>
    <recommendedName>
        <fullName evidence="1">YtkA-like domain-containing protein</fullName>
    </recommendedName>
</protein>
<organism evidence="2 3">
    <name type="scientific">Aquamicrobium terrae</name>
    <dbReference type="NCBI Taxonomy" id="1324945"/>
    <lineage>
        <taxon>Bacteria</taxon>
        <taxon>Pseudomonadati</taxon>
        <taxon>Pseudomonadota</taxon>
        <taxon>Alphaproteobacteria</taxon>
        <taxon>Hyphomicrobiales</taxon>
        <taxon>Phyllobacteriaceae</taxon>
        <taxon>Aquamicrobium</taxon>
    </lineage>
</organism>
<name>A0ABV2MTI8_9HYPH</name>
<dbReference type="Pfam" id="PF13115">
    <property type="entry name" value="YtkA"/>
    <property type="match status" value="1"/>
</dbReference>
<comment type="caution">
    <text evidence="2">The sequence shown here is derived from an EMBL/GenBank/DDBJ whole genome shotgun (WGS) entry which is preliminary data.</text>
</comment>
<accession>A0ABV2MTI8</accession>
<proteinExistence type="predicted"/>
<dbReference type="InterPro" id="IPR032693">
    <property type="entry name" value="YtkA-like_dom"/>
</dbReference>
<reference evidence="2 3" key="1">
    <citation type="submission" date="2024-06" db="EMBL/GenBank/DDBJ databases">
        <title>Genomic Encyclopedia of Type Strains, Phase IV (KMG-IV): sequencing the most valuable type-strain genomes for metagenomic binning, comparative biology and taxonomic classification.</title>
        <authorList>
            <person name="Goeker M."/>
        </authorList>
    </citation>
    <scope>NUCLEOTIDE SEQUENCE [LARGE SCALE GENOMIC DNA]</scope>
    <source>
        <strain evidence="2 3">DSM 27865</strain>
    </source>
</reference>
<dbReference type="EMBL" id="JBEPML010000001">
    <property type="protein sequence ID" value="MET3790115.1"/>
    <property type="molecule type" value="Genomic_DNA"/>
</dbReference>
<evidence type="ECO:0000313" key="2">
    <source>
        <dbReference type="EMBL" id="MET3790115.1"/>
    </source>
</evidence>
<feature type="domain" description="YtkA-like" evidence="1">
    <location>
        <begin position="57"/>
        <end position="127"/>
    </location>
</feature>
<sequence length="145" mass="15412">MGRYFLAATGVVAVLIGILAAVYLSGLGQDEGGRELARAKQSENGLFSVSMQPEKGAVRRGETQSWLVTIKSTSGEPVENAALHISGGMPEQGHGLPTSPQATGYLGNGRYRIEGVKFSASGWWQLRLWIFAASGTDTVVFNVVL</sequence>
<dbReference type="RefSeq" id="WP_354192203.1">
    <property type="nucleotide sequence ID" value="NZ_JBEPML010000001.1"/>
</dbReference>